<evidence type="ECO:0008006" key="3">
    <source>
        <dbReference type="Google" id="ProtNLM"/>
    </source>
</evidence>
<gene>
    <name evidence="1" type="ORF">ACH47G_26165</name>
</gene>
<reference evidence="1 2" key="1">
    <citation type="submission" date="2024-10" db="EMBL/GenBank/DDBJ databases">
        <title>The Natural Products Discovery Center: Release of the First 8490 Sequenced Strains for Exploring Actinobacteria Biosynthetic Diversity.</title>
        <authorList>
            <person name="Kalkreuter E."/>
            <person name="Kautsar S.A."/>
            <person name="Yang D."/>
            <person name="Bader C.D."/>
            <person name="Teijaro C.N."/>
            <person name="Fluegel L."/>
            <person name="Davis C.M."/>
            <person name="Simpson J.R."/>
            <person name="Lauterbach L."/>
            <person name="Steele A.D."/>
            <person name="Gui C."/>
            <person name="Meng S."/>
            <person name="Li G."/>
            <person name="Viehrig K."/>
            <person name="Ye F."/>
            <person name="Su P."/>
            <person name="Kiefer A.F."/>
            <person name="Nichols A."/>
            <person name="Cepeda A.J."/>
            <person name="Yan W."/>
            <person name="Fan B."/>
            <person name="Jiang Y."/>
            <person name="Adhikari A."/>
            <person name="Zheng C.-J."/>
            <person name="Schuster L."/>
            <person name="Cowan T.M."/>
            <person name="Smanski M.J."/>
            <person name="Chevrette M.G."/>
            <person name="De Carvalho L.P.S."/>
            <person name="Shen B."/>
        </authorList>
    </citation>
    <scope>NUCLEOTIDE SEQUENCE [LARGE SCALE GENOMIC DNA]</scope>
    <source>
        <strain evidence="1 2">NPDC019626</strain>
    </source>
</reference>
<evidence type="ECO:0000313" key="1">
    <source>
        <dbReference type="EMBL" id="MFI2323979.1"/>
    </source>
</evidence>
<protein>
    <recommendedName>
        <fullName evidence="3">Excreted virulence factor EspC (Type VII ESX diderm)</fullName>
    </recommendedName>
</protein>
<dbReference type="EMBL" id="JBIRXV010000006">
    <property type="protein sequence ID" value="MFI2323979.1"/>
    <property type="molecule type" value="Genomic_DNA"/>
</dbReference>
<comment type="caution">
    <text evidence="1">The sequence shown here is derived from an EMBL/GenBank/DDBJ whole genome shotgun (WGS) entry which is preliminary data.</text>
</comment>
<evidence type="ECO:0000313" key="2">
    <source>
        <dbReference type="Proteomes" id="UP001611450"/>
    </source>
</evidence>
<proteinExistence type="predicted"/>
<organism evidence="1 2">
    <name type="scientific">Nocardia beijingensis</name>
    <dbReference type="NCBI Taxonomy" id="95162"/>
    <lineage>
        <taxon>Bacteria</taxon>
        <taxon>Bacillati</taxon>
        <taxon>Actinomycetota</taxon>
        <taxon>Actinomycetes</taxon>
        <taxon>Mycobacteriales</taxon>
        <taxon>Nocardiaceae</taxon>
        <taxon>Nocardia</taxon>
    </lineage>
</organism>
<dbReference type="Proteomes" id="UP001611450">
    <property type="component" value="Unassembled WGS sequence"/>
</dbReference>
<name>A0ABW7WPN8_9NOCA</name>
<dbReference type="RefSeq" id="WP_396946782.1">
    <property type="nucleotide sequence ID" value="NZ_JBIRXV010000006.1"/>
</dbReference>
<keyword evidence="2" id="KW-1185">Reference proteome</keyword>
<sequence length="105" mass="10725">MSALDQFHFDPDDIRQLADTFAATTSTISALGLANSLADGVTDGLAASRVLGACDTARAAVDGAMLRAAANMQTLGDTTDTAIAQFLTQDSARAAGFMDTGLDLP</sequence>
<accession>A0ABW7WPN8</accession>